<evidence type="ECO:0000256" key="11">
    <source>
        <dbReference type="ARBA" id="ARBA00023180"/>
    </source>
</evidence>
<feature type="transmembrane region" description="Helical" evidence="19">
    <location>
        <begin position="364"/>
        <end position="387"/>
    </location>
</feature>
<keyword evidence="6" id="KW-0552">Olfaction</keyword>
<feature type="transmembrane region" description="Helical" evidence="19">
    <location>
        <begin position="204"/>
        <end position="226"/>
    </location>
</feature>
<feature type="transmembrane region" description="Helical" evidence="19">
    <location>
        <begin position="255"/>
        <end position="276"/>
    </location>
</feature>
<dbReference type="AlphaFoldDB" id="E3NPX2"/>
<feature type="transmembrane region" description="Helical" evidence="19">
    <location>
        <begin position="399"/>
        <end position="417"/>
    </location>
</feature>
<dbReference type="FunFam" id="1.20.1070.10:FF:000128">
    <property type="entry name" value="Seven TM Receptor"/>
    <property type="match status" value="2"/>
</dbReference>
<evidence type="ECO:0000256" key="3">
    <source>
        <dbReference type="ARBA" id="ARBA00022500"/>
    </source>
</evidence>
<evidence type="ECO:0000313" key="21">
    <source>
        <dbReference type="Proteomes" id="UP000008281"/>
    </source>
</evidence>
<evidence type="ECO:0000256" key="6">
    <source>
        <dbReference type="ARBA" id="ARBA00022725"/>
    </source>
</evidence>
<dbReference type="GO" id="GO:0006935">
    <property type="term" value="P:chemotaxis"/>
    <property type="evidence" value="ECO:0007669"/>
    <property type="project" value="UniProtKB-KW"/>
</dbReference>
<evidence type="ECO:0000256" key="8">
    <source>
        <dbReference type="ARBA" id="ARBA00023069"/>
    </source>
</evidence>
<evidence type="ECO:0000256" key="7">
    <source>
        <dbReference type="ARBA" id="ARBA00022989"/>
    </source>
</evidence>
<dbReference type="HOGENOM" id="CLU_024223_0_0_1"/>
<keyword evidence="7 19" id="KW-1133">Transmembrane helix</keyword>
<keyword evidence="21" id="KW-1185">Reference proteome</keyword>
<evidence type="ECO:0000256" key="10">
    <source>
        <dbReference type="ARBA" id="ARBA00023170"/>
    </source>
</evidence>
<dbReference type="eggNOG" id="ENOG502R148">
    <property type="taxonomic scope" value="Eukaryota"/>
</dbReference>
<comment type="similarity">
    <text evidence="14">Belongs to the nematode receptor-like protein str family.</text>
</comment>
<feature type="transmembrane region" description="Helical" evidence="19">
    <location>
        <begin position="93"/>
        <end position="115"/>
    </location>
</feature>
<comment type="subunit">
    <text evidence="15">Interacts with odr-4.</text>
</comment>
<gene>
    <name evidence="20" type="ORF">CRE_17678</name>
</gene>
<feature type="transmembrane region" description="Helical" evidence="19">
    <location>
        <begin position="12"/>
        <end position="33"/>
    </location>
</feature>
<dbReference type="SUPFAM" id="SSF81321">
    <property type="entry name" value="Family A G protein-coupled receptor-like"/>
    <property type="match status" value="2"/>
</dbReference>
<feature type="transmembrane region" description="Helical" evidence="19">
    <location>
        <begin position="639"/>
        <end position="663"/>
    </location>
</feature>
<comment type="function">
    <text evidence="13">An odorant receptor which affects chemotaxis to the volatile odorant diacetyl. Specifies AWA neuronal cell fate via the odr-7 pathway.</text>
</comment>
<dbReference type="GO" id="GO:0060170">
    <property type="term" value="C:ciliary membrane"/>
    <property type="evidence" value="ECO:0007669"/>
    <property type="project" value="UniProtKB-SubCell"/>
</dbReference>
<feature type="transmembrane region" description="Helical" evidence="19">
    <location>
        <begin position="609"/>
        <end position="633"/>
    </location>
</feature>
<dbReference type="GO" id="GO:0038022">
    <property type="term" value="F:G protein-coupled olfactory receptor activity"/>
    <property type="evidence" value="ECO:0007669"/>
    <property type="project" value="TreeGrafter"/>
</dbReference>
<sequence length="707" mass="81311">MNSETYRLIKLNIQVISVIFSILVNSILIYLIIKKSPINMGTYRHLMVYFCCCSIIFGVFDVIVQPNVQTYKSAFFMVVDVKQRNMSVGLGKFCVYGLCGCFGVAIYGIAIHFVYRFFALERRGRIRYFQGFYLAFWFVIPILGGVAWFLVTAMVFPKTKLETEYIRIAVRETFDIDIDDCVYNAGVFFPLDENGKRVIGWGSFAGFTCYLSVMTIPFTIILIFGLKSWKIVRELLDHGESEYSKNLQMQLYKALVAQTLVPLVLLFLPFGLLFSLPIFEIDCQFLAAIITLIFAIYPAVDPLPILYFVDYYRIPVIEVFQRTKCKKNRVSMNIDGSVIFDKTTTTPHFSAPVMKTQTFSYIKTTIQICSVLLSIFVNSISICLIITKSPKIMGTYRHLMIYFCSCSIIFSLCDAVVQPNCQTYKSSFFMLADIKNRHLITPWIAELFIDLLTSCIAVTVYSIGIHFIYRLLALERQGRLKYFNNQFLLVWFSIPFLAGAIWFAVSRFVFGMNPLTTNYIRNTVEEFFNLKMEDSVYGAAVFYPIDENGHQFISWKAFFGLACYMTLLTIPFVTILVCGVKSFKKVRSLLDHGESEFARNLQMQLYKALIAQTVIPIFFFFIPFGFVFILPIFEIDCQFLASLITFVIAMYPAIDPLPTLFFVDYYRNAIFGMRENNKKVFNVCRCKKARIEGVSDESVSRGYPNTV</sequence>
<evidence type="ECO:0000256" key="1">
    <source>
        <dbReference type="ARBA" id="ARBA00004272"/>
    </source>
</evidence>
<keyword evidence="3" id="KW-0145">Chemotaxis</keyword>
<dbReference type="PANTHER" id="PTHR22943:SF29">
    <property type="entry name" value="SEVEN TM RECEPTOR"/>
    <property type="match status" value="1"/>
</dbReference>
<evidence type="ECO:0000313" key="20">
    <source>
        <dbReference type="EMBL" id="EFO83818.1"/>
    </source>
</evidence>
<protein>
    <recommendedName>
        <fullName evidence="16">Serpentine receptor class r-10</fullName>
    </recommendedName>
    <alternativeName>
        <fullName evidence="17">Odorant response abnormal protein 10</fullName>
    </alternativeName>
    <alternativeName>
        <fullName evidence="18">Olfactory receptor 10</fullName>
    </alternativeName>
</protein>
<feature type="transmembrane region" description="Helical" evidence="19">
    <location>
        <begin position="489"/>
        <end position="510"/>
    </location>
</feature>
<evidence type="ECO:0000256" key="14">
    <source>
        <dbReference type="ARBA" id="ARBA00061678"/>
    </source>
</evidence>
<evidence type="ECO:0000256" key="2">
    <source>
        <dbReference type="ARBA" id="ARBA00022475"/>
    </source>
</evidence>
<evidence type="ECO:0000256" key="15">
    <source>
        <dbReference type="ARBA" id="ARBA00064300"/>
    </source>
</evidence>
<feature type="transmembrane region" description="Helical" evidence="19">
    <location>
        <begin position="283"/>
        <end position="300"/>
    </location>
</feature>
<feature type="transmembrane region" description="Helical" evidence="19">
    <location>
        <begin position="45"/>
        <end position="64"/>
    </location>
</feature>
<feature type="transmembrane region" description="Helical" evidence="19">
    <location>
        <begin position="447"/>
        <end position="469"/>
    </location>
</feature>
<evidence type="ECO:0000256" key="9">
    <source>
        <dbReference type="ARBA" id="ARBA00023136"/>
    </source>
</evidence>
<evidence type="ECO:0000256" key="17">
    <source>
        <dbReference type="ARBA" id="ARBA00078653"/>
    </source>
</evidence>
<dbReference type="STRING" id="31234.E3NPX2"/>
<feature type="transmembrane region" description="Helical" evidence="19">
    <location>
        <begin position="557"/>
        <end position="580"/>
    </location>
</feature>
<dbReference type="Proteomes" id="UP000008281">
    <property type="component" value="Unassembled WGS sequence"/>
</dbReference>
<accession>E3NPX2</accession>
<keyword evidence="4" id="KW-0716">Sensory transduction</keyword>
<dbReference type="Pfam" id="PF10326">
    <property type="entry name" value="7TM_GPCR_Str"/>
    <property type="match status" value="2"/>
</dbReference>
<evidence type="ECO:0000256" key="16">
    <source>
        <dbReference type="ARBA" id="ARBA00067967"/>
    </source>
</evidence>
<evidence type="ECO:0000256" key="12">
    <source>
        <dbReference type="ARBA" id="ARBA00023273"/>
    </source>
</evidence>
<evidence type="ECO:0000256" key="13">
    <source>
        <dbReference type="ARBA" id="ARBA00054965"/>
    </source>
</evidence>
<keyword evidence="11" id="KW-0325">Glycoprotein</keyword>
<comment type="subcellular location">
    <subcellularLocation>
        <location evidence="1">Cell projection</location>
        <location evidence="1">Cilium membrane</location>
        <topology evidence="1">Multi-pass membrane protein</topology>
    </subcellularLocation>
</comment>
<dbReference type="GO" id="GO:0042048">
    <property type="term" value="P:olfactory behavior"/>
    <property type="evidence" value="ECO:0007669"/>
    <property type="project" value="TreeGrafter"/>
</dbReference>
<evidence type="ECO:0000256" key="18">
    <source>
        <dbReference type="ARBA" id="ARBA00082489"/>
    </source>
</evidence>
<feature type="transmembrane region" description="Helical" evidence="19">
    <location>
        <begin position="135"/>
        <end position="156"/>
    </location>
</feature>
<evidence type="ECO:0000256" key="19">
    <source>
        <dbReference type="SAM" id="Phobius"/>
    </source>
</evidence>
<keyword evidence="8" id="KW-0969">Cilium</keyword>
<keyword evidence="5 19" id="KW-0812">Transmembrane</keyword>
<dbReference type="OrthoDB" id="5889881at2759"/>
<dbReference type="InterPro" id="IPR019428">
    <property type="entry name" value="7TM_GPCR_serpentine_rcpt_Str"/>
</dbReference>
<organism evidence="21">
    <name type="scientific">Caenorhabditis remanei</name>
    <name type="common">Caenorhabditis vulgaris</name>
    <dbReference type="NCBI Taxonomy" id="31234"/>
    <lineage>
        <taxon>Eukaryota</taxon>
        <taxon>Metazoa</taxon>
        <taxon>Ecdysozoa</taxon>
        <taxon>Nematoda</taxon>
        <taxon>Chromadorea</taxon>
        <taxon>Rhabditida</taxon>
        <taxon>Rhabditina</taxon>
        <taxon>Rhabditomorpha</taxon>
        <taxon>Rhabditoidea</taxon>
        <taxon>Rhabditidae</taxon>
        <taxon>Peloderinae</taxon>
        <taxon>Caenorhabditis</taxon>
    </lineage>
</organism>
<proteinExistence type="inferred from homology"/>
<keyword evidence="12" id="KW-0966">Cell projection</keyword>
<evidence type="ECO:0000256" key="5">
    <source>
        <dbReference type="ARBA" id="ARBA00022692"/>
    </source>
</evidence>
<keyword evidence="10" id="KW-0675">Receptor</keyword>
<dbReference type="PANTHER" id="PTHR22943">
    <property type="entry name" value="7-TRANSMEMBRANE DOMAIN RECEPTOR C.ELEGANS"/>
    <property type="match status" value="1"/>
</dbReference>
<reference evidence="20" key="1">
    <citation type="submission" date="2007-07" db="EMBL/GenBank/DDBJ databases">
        <title>PCAP assembly of the Caenorhabditis remanei genome.</title>
        <authorList>
            <consortium name="The Caenorhabditis remanei Sequencing Consortium"/>
            <person name="Wilson R.K."/>
        </authorList>
    </citation>
    <scope>NUCLEOTIDE SEQUENCE [LARGE SCALE GENOMIC DNA]</scope>
    <source>
        <strain evidence="20">PB4641</strain>
    </source>
</reference>
<keyword evidence="2" id="KW-1003">Cell membrane</keyword>
<evidence type="ECO:0000256" key="4">
    <source>
        <dbReference type="ARBA" id="ARBA00022606"/>
    </source>
</evidence>
<name>E3NPX2_CAERE</name>
<dbReference type="EMBL" id="DS269431">
    <property type="protein sequence ID" value="EFO83818.1"/>
    <property type="molecule type" value="Genomic_DNA"/>
</dbReference>
<dbReference type="InParanoid" id="E3NPX2"/>
<keyword evidence="9 19" id="KW-0472">Membrane</keyword>